<gene>
    <name evidence="5" type="primary">rlmB</name>
    <name evidence="5" type="ORF">H8689_10835</name>
</gene>
<dbReference type="RefSeq" id="WP_249324464.1">
    <property type="nucleotide sequence ID" value="NZ_JACRTK010000004.1"/>
</dbReference>
<evidence type="ECO:0000313" key="5">
    <source>
        <dbReference type="EMBL" id="MBC8591606.1"/>
    </source>
</evidence>
<dbReference type="FunFam" id="3.40.1280.10:FF:000008">
    <property type="entry name" value="Group 3 RNA methyltransferase TrmH"/>
    <property type="match status" value="1"/>
</dbReference>
<comment type="similarity">
    <text evidence="1">Belongs to the class IV-like SAM-binding methyltransferase superfamily. RNA methyltransferase TrmH family.</text>
</comment>
<dbReference type="NCBIfam" id="TIGR00186">
    <property type="entry name" value="rRNA_methyl_3"/>
    <property type="match status" value="1"/>
</dbReference>
<reference evidence="5 6" key="1">
    <citation type="submission" date="2020-08" db="EMBL/GenBank/DDBJ databases">
        <title>Genome public.</title>
        <authorList>
            <person name="Liu C."/>
            <person name="Sun Q."/>
        </authorList>
    </citation>
    <scope>NUCLEOTIDE SEQUENCE [LARGE SCALE GENOMIC DNA]</scope>
    <source>
        <strain evidence="5 6">NSJ-26</strain>
    </source>
</reference>
<protein>
    <submittedName>
        <fullName evidence="5">23S rRNA (Guanosine(2251)-2'-O)-methyltransferase RlmB</fullName>
    </submittedName>
</protein>
<dbReference type="Pfam" id="PF00588">
    <property type="entry name" value="SpoU_methylase"/>
    <property type="match status" value="1"/>
</dbReference>
<dbReference type="InterPro" id="IPR029026">
    <property type="entry name" value="tRNA_m1G_MTases_N"/>
</dbReference>
<organism evidence="5 6">
    <name type="scientific">Wansuia hejianensis</name>
    <dbReference type="NCBI Taxonomy" id="2763667"/>
    <lineage>
        <taxon>Bacteria</taxon>
        <taxon>Bacillati</taxon>
        <taxon>Bacillota</taxon>
        <taxon>Clostridia</taxon>
        <taxon>Lachnospirales</taxon>
        <taxon>Lachnospiraceae</taxon>
        <taxon>Wansuia</taxon>
    </lineage>
</organism>
<dbReference type="InterPro" id="IPR001537">
    <property type="entry name" value="SpoU_MeTrfase"/>
</dbReference>
<dbReference type="InterPro" id="IPR029064">
    <property type="entry name" value="Ribosomal_eL30-like_sf"/>
</dbReference>
<keyword evidence="6" id="KW-1185">Reference proteome</keyword>
<comment type="caution">
    <text evidence="5">The sequence shown here is derived from an EMBL/GenBank/DDBJ whole genome shotgun (WGS) entry which is preliminary data.</text>
</comment>
<dbReference type="InterPro" id="IPR013123">
    <property type="entry name" value="SpoU_subst-bd"/>
</dbReference>
<keyword evidence="2" id="KW-0489">Methyltransferase</keyword>
<dbReference type="Gene3D" id="3.40.1280.10">
    <property type="match status" value="1"/>
</dbReference>
<evidence type="ECO:0000256" key="3">
    <source>
        <dbReference type="ARBA" id="ARBA00022679"/>
    </source>
</evidence>
<dbReference type="GO" id="GO:0032259">
    <property type="term" value="P:methylation"/>
    <property type="evidence" value="ECO:0007669"/>
    <property type="project" value="UniProtKB-KW"/>
</dbReference>
<sequence>MKELYVVGRNPVLELLKTEKEIDKIYVLKGELQGSIRKIIGIARDRNIIIQEVDKGKLDTMSKGNAHQGVAALVSGFKYSTIEDILNKANEAKEDPFIIILDEIEDPHNLGAIIRTAECAGVHGVIIPKRRAARVNQTVYKSSAGAVEHVLIADVTNISNTIEELKKKGLWIYGADVHGQDYYFDTSLNGPIALVIGNEGKGISRLVKDKCDVLVKIPMYGQVSSLNASASAAILIYEVVKQNHEKEKPGT</sequence>
<dbReference type="AlphaFoldDB" id="A0A926F1E9"/>
<dbReference type="Proteomes" id="UP000601522">
    <property type="component" value="Unassembled WGS sequence"/>
</dbReference>
<evidence type="ECO:0000256" key="2">
    <source>
        <dbReference type="ARBA" id="ARBA00022603"/>
    </source>
</evidence>
<dbReference type="SUPFAM" id="SSF55315">
    <property type="entry name" value="L30e-like"/>
    <property type="match status" value="1"/>
</dbReference>
<dbReference type="EMBL" id="JACRTK010000004">
    <property type="protein sequence ID" value="MBC8591606.1"/>
    <property type="molecule type" value="Genomic_DNA"/>
</dbReference>
<accession>A0A926F1E9</accession>
<feature type="domain" description="RNA 2-O ribose methyltransferase substrate binding" evidence="4">
    <location>
        <begin position="5"/>
        <end position="80"/>
    </location>
</feature>
<name>A0A926F1E9_9FIRM</name>
<dbReference type="Gene3D" id="3.30.1330.30">
    <property type="match status" value="1"/>
</dbReference>
<dbReference type="Pfam" id="PF08032">
    <property type="entry name" value="SpoU_sub_bind"/>
    <property type="match status" value="1"/>
</dbReference>
<dbReference type="InterPro" id="IPR004441">
    <property type="entry name" value="rRNA_MeTrfase_TrmH"/>
</dbReference>
<keyword evidence="3" id="KW-0808">Transferase</keyword>
<dbReference type="GO" id="GO:0005829">
    <property type="term" value="C:cytosol"/>
    <property type="evidence" value="ECO:0007669"/>
    <property type="project" value="TreeGrafter"/>
</dbReference>
<dbReference type="GO" id="GO:0003723">
    <property type="term" value="F:RNA binding"/>
    <property type="evidence" value="ECO:0007669"/>
    <property type="project" value="InterPro"/>
</dbReference>
<dbReference type="SUPFAM" id="SSF75217">
    <property type="entry name" value="alpha/beta knot"/>
    <property type="match status" value="1"/>
</dbReference>
<dbReference type="PANTHER" id="PTHR46429">
    <property type="entry name" value="23S RRNA (GUANOSINE-2'-O-)-METHYLTRANSFERASE RLMB"/>
    <property type="match status" value="1"/>
</dbReference>
<dbReference type="GO" id="GO:0006396">
    <property type="term" value="P:RNA processing"/>
    <property type="evidence" value="ECO:0007669"/>
    <property type="project" value="InterPro"/>
</dbReference>
<dbReference type="InterPro" id="IPR029028">
    <property type="entry name" value="Alpha/beta_knot_MTases"/>
</dbReference>
<evidence type="ECO:0000256" key="1">
    <source>
        <dbReference type="ARBA" id="ARBA00007228"/>
    </source>
</evidence>
<dbReference type="PANTHER" id="PTHR46429:SF1">
    <property type="entry name" value="23S RRNA (GUANOSINE-2'-O-)-METHYLTRANSFERASE RLMB"/>
    <property type="match status" value="1"/>
</dbReference>
<dbReference type="SMART" id="SM00967">
    <property type="entry name" value="SpoU_sub_bind"/>
    <property type="match status" value="1"/>
</dbReference>
<proteinExistence type="inferred from homology"/>
<dbReference type="GO" id="GO:0008173">
    <property type="term" value="F:RNA methyltransferase activity"/>
    <property type="evidence" value="ECO:0007669"/>
    <property type="project" value="InterPro"/>
</dbReference>
<evidence type="ECO:0000259" key="4">
    <source>
        <dbReference type="SMART" id="SM00967"/>
    </source>
</evidence>
<evidence type="ECO:0000313" key="6">
    <source>
        <dbReference type="Proteomes" id="UP000601522"/>
    </source>
</evidence>
<dbReference type="CDD" id="cd18103">
    <property type="entry name" value="SpoU-like_RlmB"/>
    <property type="match status" value="1"/>
</dbReference>